<dbReference type="InterPro" id="IPR005693">
    <property type="entry name" value="Mce"/>
</dbReference>
<dbReference type="EMBL" id="PSZD01000024">
    <property type="protein sequence ID" value="PPJ23394.1"/>
    <property type="molecule type" value="Genomic_DNA"/>
</dbReference>
<protein>
    <submittedName>
        <fullName evidence="3">MCE family protein</fullName>
    </submittedName>
</protein>
<reference evidence="3 4" key="1">
    <citation type="submission" date="2018-02" db="EMBL/GenBank/DDBJ databases">
        <title>8 Nocardia nova and 1 Nocardia cyriacigeorgica strain used for evolution to TMP-SMX.</title>
        <authorList>
            <person name="Mehta H."/>
            <person name="Weng J."/>
            <person name="Shamoo Y."/>
        </authorList>
    </citation>
    <scope>NUCLEOTIDE SEQUENCE [LARGE SCALE GENOMIC DNA]</scope>
    <source>
        <strain evidence="3 4">BAA2227</strain>
    </source>
</reference>
<gene>
    <name evidence="3" type="ORF">C5F51_28570</name>
</gene>
<proteinExistence type="predicted"/>
<comment type="caution">
    <text evidence="3">The sequence shown here is derived from an EMBL/GenBank/DDBJ whole genome shotgun (WGS) entry which is preliminary data.</text>
</comment>
<dbReference type="Pfam" id="PF02470">
    <property type="entry name" value="MlaD"/>
    <property type="match status" value="1"/>
</dbReference>
<sequence>MKSLTAVTWRLALFTAAMLVLVTVIVQAIQRPVGGAVDHYTALFTDANGLASGADVRMFGVQVGKVDAVSLDAGNKARVRFTVRHDRPVYDTSTLAIRYQSLTGQRYVDVRQPDRPGTRLAAGTTVGVDHTTPSFDITTLFNGLKPVLAEFSPEALNQFTSSMLAVVQGDGEGIGPALDAIDKLSGYVTDRQAVISVLIHNMRIAADQLGGRSPEAVTLLDGLVHVFVVLRQKMDGVVELAVTGPPVLKPLDELAATLGLTPGADPDFDTALRAAFPDPQAAVNLLGRLPGLLQSLNDQLPAANSAAPSPCSKGNAPVPAALQVLIAGQRISVCKG</sequence>
<name>A0A2S5ZYQ9_9NOCA</name>
<dbReference type="Proteomes" id="UP000238356">
    <property type="component" value="Unassembled WGS sequence"/>
</dbReference>
<dbReference type="GO" id="GO:0005576">
    <property type="term" value="C:extracellular region"/>
    <property type="evidence" value="ECO:0007669"/>
    <property type="project" value="TreeGrafter"/>
</dbReference>
<dbReference type="InterPro" id="IPR003399">
    <property type="entry name" value="Mce/MlaD"/>
</dbReference>
<feature type="domain" description="Mammalian cell entry C-terminal" evidence="2">
    <location>
        <begin position="118"/>
        <end position="232"/>
    </location>
</feature>
<evidence type="ECO:0000259" key="2">
    <source>
        <dbReference type="Pfam" id="PF11887"/>
    </source>
</evidence>
<evidence type="ECO:0000259" key="1">
    <source>
        <dbReference type="Pfam" id="PF02470"/>
    </source>
</evidence>
<dbReference type="InterPro" id="IPR024516">
    <property type="entry name" value="Mce_C"/>
</dbReference>
<dbReference type="NCBIfam" id="TIGR00996">
    <property type="entry name" value="Mtu_fam_mce"/>
    <property type="match status" value="1"/>
</dbReference>
<dbReference type="AlphaFoldDB" id="A0A2S5ZYQ9"/>
<accession>A0A2S5ZYQ9</accession>
<evidence type="ECO:0000313" key="3">
    <source>
        <dbReference type="EMBL" id="PPJ23394.1"/>
    </source>
</evidence>
<dbReference type="PANTHER" id="PTHR33371:SF17">
    <property type="entry name" value="MCE-FAMILY PROTEIN MCE1B"/>
    <property type="match status" value="1"/>
</dbReference>
<dbReference type="Pfam" id="PF11887">
    <property type="entry name" value="Mce4_CUP1"/>
    <property type="match status" value="1"/>
</dbReference>
<dbReference type="GO" id="GO:0051701">
    <property type="term" value="P:biological process involved in interaction with host"/>
    <property type="evidence" value="ECO:0007669"/>
    <property type="project" value="TreeGrafter"/>
</dbReference>
<feature type="domain" description="Mce/MlaD" evidence="1">
    <location>
        <begin position="39"/>
        <end position="112"/>
    </location>
</feature>
<organism evidence="3 4">
    <name type="scientific">Nocardia nova</name>
    <dbReference type="NCBI Taxonomy" id="37330"/>
    <lineage>
        <taxon>Bacteria</taxon>
        <taxon>Bacillati</taxon>
        <taxon>Actinomycetota</taxon>
        <taxon>Actinomycetes</taxon>
        <taxon>Mycobacteriales</taxon>
        <taxon>Nocardiaceae</taxon>
        <taxon>Nocardia</taxon>
    </lineage>
</organism>
<dbReference type="RefSeq" id="WP_104364413.1">
    <property type="nucleotide sequence ID" value="NZ_PSZD01000024.1"/>
</dbReference>
<keyword evidence="4" id="KW-1185">Reference proteome</keyword>
<evidence type="ECO:0000313" key="4">
    <source>
        <dbReference type="Proteomes" id="UP000238356"/>
    </source>
</evidence>
<dbReference type="PANTHER" id="PTHR33371">
    <property type="entry name" value="INTERMEMBRANE PHOSPHOLIPID TRANSPORT SYSTEM BINDING PROTEIN MLAD-RELATED"/>
    <property type="match status" value="1"/>
</dbReference>
<dbReference type="InterPro" id="IPR052336">
    <property type="entry name" value="MlaD_Phospholipid_Transporter"/>
</dbReference>